<sequence length="61" mass="6995">MCIDCFVHIDILVYYSRSCTVVSYSVLVPLLYFVVHSVILCISDYIVNCFLSGLYFALFLT</sequence>
<dbReference type="AlphaFoldDB" id="A0AAX6G1V7"/>
<reference evidence="2" key="2">
    <citation type="submission" date="2023-04" db="EMBL/GenBank/DDBJ databases">
        <authorList>
            <person name="Bruccoleri R.E."/>
            <person name="Oakeley E.J."/>
            <person name="Faust A.-M."/>
            <person name="Dessus-Babus S."/>
            <person name="Altorfer M."/>
            <person name="Burckhardt D."/>
            <person name="Oertli M."/>
            <person name="Naumann U."/>
            <person name="Petersen F."/>
            <person name="Wong J."/>
        </authorList>
    </citation>
    <scope>NUCLEOTIDE SEQUENCE</scope>
    <source>
        <strain evidence="2">GSM-AAB239-AS_SAM_17_03QT</strain>
        <tissue evidence="2">Leaf</tissue>
    </source>
</reference>
<keyword evidence="1" id="KW-0472">Membrane</keyword>
<protein>
    <submittedName>
        <fullName evidence="2">Uncharacterized protein</fullName>
    </submittedName>
</protein>
<accession>A0AAX6G1V7</accession>
<keyword evidence="1" id="KW-0812">Transmembrane</keyword>
<name>A0AAX6G1V7_IRIPA</name>
<dbReference type="EMBL" id="JANAVB010024400">
    <property type="protein sequence ID" value="KAJ6822308.1"/>
    <property type="molecule type" value="Genomic_DNA"/>
</dbReference>
<proteinExistence type="predicted"/>
<evidence type="ECO:0000313" key="4">
    <source>
        <dbReference type="Proteomes" id="UP001140949"/>
    </source>
</evidence>
<dbReference type="EMBL" id="JANAVB010005199">
    <property type="protein sequence ID" value="KAJ6847622.1"/>
    <property type="molecule type" value="Genomic_DNA"/>
</dbReference>
<comment type="caution">
    <text evidence="2">The sequence shown here is derived from an EMBL/GenBank/DDBJ whole genome shotgun (WGS) entry which is preliminary data.</text>
</comment>
<organism evidence="2 4">
    <name type="scientific">Iris pallida</name>
    <name type="common">Sweet iris</name>
    <dbReference type="NCBI Taxonomy" id="29817"/>
    <lineage>
        <taxon>Eukaryota</taxon>
        <taxon>Viridiplantae</taxon>
        <taxon>Streptophyta</taxon>
        <taxon>Embryophyta</taxon>
        <taxon>Tracheophyta</taxon>
        <taxon>Spermatophyta</taxon>
        <taxon>Magnoliopsida</taxon>
        <taxon>Liliopsida</taxon>
        <taxon>Asparagales</taxon>
        <taxon>Iridaceae</taxon>
        <taxon>Iridoideae</taxon>
        <taxon>Irideae</taxon>
        <taxon>Iris</taxon>
    </lineage>
</organism>
<reference evidence="2" key="1">
    <citation type="journal article" date="2023" name="GigaByte">
        <title>Genome assembly of the bearded iris, Iris pallida Lam.</title>
        <authorList>
            <person name="Bruccoleri R.E."/>
            <person name="Oakeley E.J."/>
            <person name="Faust A.M.E."/>
            <person name="Altorfer M."/>
            <person name="Dessus-Babus S."/>
            <person name="Burckhardt D."/>
            <person name="Oertli M."/>
            <person name="Naumann U."/>
            <person name="Petersen F."/>
            <person name="Wong J."/>
        </authorList>
    </citation>
    <scope>NUCLEOTIDE SEQUENCE</scope>
    <source>
        <strain evidence="2">GSM-AAB239-AS_SAM_17_03QT</strain>
    </source>
</reference>
<dbReference type="Proteomes" id="UP001140949">
    <property type="component" value="Unassembled WGS sequence"/>
</dbReference>
<feature type="transmembrane region" description="Helical" evidence="1">
    <location>
        <begin position="30"/>
        <end position="60"/>
    </location>
</feature>
<keyword evidence="4" id="KW-1185">Reference proteome</keyword>
<evidence type="ECO:0000313" key="2">
    <source>
        <dbReference type="EMBL" id="KAJ6822308.1"/>
    </source>
</evidence>
<gene>
    <name evidence="3" type="ORF">M6B38_276735</name>
    <name evidence="2" type="ORF">M6B38_388735</name>
</gene>
<evidence type="ECO:0000256" key="1">
    <source>
        <dbReference type="SAM" id="Phobius"/>
    </source>
</evidence>
<evidence type="ECO:0000313" key="3">
    <source>
        <dbReference type="EMBL" id="KAJ6847622.1"/>
    </source>
</evidence>
<keyword evidence="1" id="KW-1133">Transmembrane helix</keyword>